<dbReference type="InterPro" id="IPR013424">
    <property type="entry name" value="Ice-binding_C"/>
</dbReference>
<evidence type="ECO:0000313" key="1">
    <source>
        <dbReference type="EMBL" id="MDQ8194813.1"/>
    </source>
</evidence>
<accession>A0ABU1AMH5</accession>
<dbReference type="RefSeq" id="WP_308985279.1">
    <property type="nucleotide sequence ID" value="NZ_JARXIC010000014.1"/>
</dbReference>
<organism evidence="1 2">
    <name type="scientific">Thalassobacterium sedimentorum</name>
    <dbReference type="NCBI Taxonomy" id="3041258"/>
    <lineage>
        <taxon>Bacteria</taxon>
        <taxon>Pseudomonadati</taxon>
        <taxon>Verrucomicrobiota</taxon>
        <taxon>Opitutia</taxon>
        <taxon>Puniceicoccales</taxon>
        <taxon>Coraliomargaritaceae</taxon>
        <taxon>Thalassobacterium</taxon>
    </lineage>
</organism>
<name>A0ABU1AMH5_9BACT</name>
<dbReference type="NCBIfam" id="TIGR02595">
    <property type="entry name" value="PEP_CTERM"/>
    <property type="match status" value="1"/>
</dbReference>
<gene>
    <name evidence="1" type="ORF">QEH59_10275</name>
</gene>
<reference evidence="1 2" key="1">
    <citation type="submission" date="2023-04" db="EMBL/GenBank/DDBJ databases">
        <title>A novel bacteria isolated from coastal sediment.</title>
        <authorList>
            <person name="Liu X.-J."/>
            <person name="Du Z.-J."/>
        </authorList>
    </citation>
    <scope>NUCLEOTIDE SEQUENCE [LARGE SCALE GENOMIC DNA]</scope>
    <source>
        <strain evidence="1 2">SDUM461004</strain>
    </source>
</reference>
<sequence length="272" mass="28327">MTSTNQNSYSFFSVFQKTLVGFAGLSLGLSVGTAATDISESFTSETLPADWTDSYYNGTAPDPNYAIDIVGVGGGIDMLRLQRYSGHAAASNVAYYYTGTTGDVTNGVLGDFSATLNVQTKQTSSQAASTQGVMVGAQSTTYASTGFYVAYDLDGLYIYENPTSHTSNGTLRDSDAFDSSILADTTYELGISVNGNELIASLSSGATELGTVSYTAGADIEGLFGVRSAFGNSGISAYFGDVEITAIPEPSSFALLGAMGALLFVVSRRSVR</sequence>
<keyword evidence="2" id="KW-1185">Reference proteome</keyword>
<evidence type="ECO:0000313" key="2">
    <source>
        <dbReference type="Proteomes" id="UP001243717"/>
    </source>
</evidence>
<comment type="caution">
    <text evidence="1">The sequence shown here is derived from an EMBL/GenBank/DDBJ whole genome shotgun (WGS) entry which is preliminary data.</text>
</comment>
<dbReference type="EMBL" id="JARXIC010000014">
    <property type="protein sequence ID" value="MDQ8194813.1"/>
    <property type="molecule type" value="Genomic_DNA"/>
</dbReference>
<dbReference type="Proteomes" id="UP001243717">
    <property type="component" value="Unassembled WGS sequence"/>
</dbReference>
<proteinExistence type="predicted"/>
<protein>
    <submittedName>
        <fullName evidence="1">PEP-CTERM sorting domain-containing protein</fullName>
    </submittedName>
</protein>